<accession>A0A7S4QG67</accession>
<dbReference type="Gene3D" id="1.20.1560.10">
    <property type="entry name" value="ABC transporter type 1, transmembrane domain"/>
    <property type="match status" value="1"/>
</dbReference>
<organism evidence="12">
    <name type="scientific">Alexandrium monilatum</name>
    <dbReference type="NCBI Taxonomy" id="311494"/>
    <lineage>
        <taxon>Eukaryota</taxon>
        <taxon>Sar</taxon>
        <taxon>Alveolata</taxon>
        <taxon>Dinophyceae</taxon>
        <taxon>Gonyaulacales</taxon>
        <taxon>Pyrocystaceae</taxon>
        <taxon>Alexandrium</taxon>
    </lineage>
</organism>
<dbReference type="AlphaFoldDB" id="A0A7S4QG67"/>
<dbReference type="GO" id="GO:0016020">
    <property type="term" value="C:membrane"/>
    <property type="evidence" value="ECO:0007669"/>
    <property type="project" value="InterPro"/>
</dbReference>
<dbReference type="InterPro" id="IPR027417">
    <property type="entry name" value="P-loop_NTPase"/>
</dbReference>
<dbReference type="Gene3D" id="3.40.50.300">
    <property type="entry name" value="P-loop containing nucleotide triphosphate hydrolases"/>
    <property type="match status" value="1"/>
</dbReference>
<dbReference type="PROSITE" id="PS50893">
    <property type="entry name" value="ABC_TRANSPORTER_2"/>
    <property type="match status" value="1"/>
</dbReference>
<dbReference type="SMART" id="SM00382">
    <property type="entry name" value="AAA"/>
    <property type="match status" value="1"/>
</dbReference>
<reference evidence="12" key="1">
    <citation type="submission" date="2021-01" db="EMBL/GenBank/DDBJ databases">
        <authorList>
            <person name="Corre E."/>
            <person name="Pelletier E."/>
            <person name="Niang G."/>
            <person name="Scheremetjew M."/>
            <person name="Finn R."/>
            <person name="Kale V."/>
            <person name="Holt S."/>
            <person name="Cochrane G."/>
            <person name="Meng A."/>
            <person name="Brown T."/>
            <person name="Cohen L."/>
        </authorList>
    </citation>
    <scope>NUCLEOTIDE SEQUENCE</scope>
    <source>
        <strain evidence="12">CCMP3105</strain>
    </source>
</reference>
<keyword evidence="7 9" id="KW-0472">Membrane</keyword>
<dbReference type="Pfam" id="PF00005">
    <property type="entry name" value="ABC_tran"/>
    <property type="match status" value="1"/>
</dbReference>
<dbReference type="SUPFAM" id="SSF90123">
    <property type="entry name" value="ABC transporter transmembrane region"/>
    <property type="match status" value="1"/>
</dbReference>
<evidence type="ECO:0000256" key="5">
    <source>
        <dbReference type="ARBA" id="ARBA00022840"/>
    </source>
</evidence>
<feature type="transmembrane region" description="Helical" evidence="9">
    <location>
        <begin position="126"/>
        <end position="149"/>
    </location>
</feature>
<comment type="similarity">
    <text evidence="1">Belongs to the ABC transporter superfamily. ABCD family. Peroxisomal fatty acyl CoA transporter (TC 3.A.1.203) subfamily.</text>
</comment>
<protein>
    <recommendedName>
        <fullName evidence="13">ABC transporter domain-containing protein</fullName>
    </recommendedName>
</protein>
<dbReference type="InterPro" id="IPR017871">
    <property type="entry name" value="ABC_transporter-like_CS"/>
</dbReference>
<dbReference type="PANTHER" id="PTHR11384:SF59">
    <property type="entry name" value="LYSOSOMAL COBALAMIN TRANSPORTER ABCD4"/>
    <property type="match status" value="1"/>
</dbReference>
<name>A0A7S4QG67_9DINO</name>
<evidence type="ECO:0000313" key="12">
    <source>
        <dbReference type="EMBL" id="CAE4581837.1"/>
    </source>
</evidence>
<evidence type="ECO:0000256" key="1">
    <source>
        <dbReference type="ARBA" id="ARBA00008575"/>
    </source>
</evidence>
<evidence type="ECO:0008006" key="13">
    <source>
        <dbReference type="Google" id="ProtNLM"/>
    </source>
</evidence>
<evidence type="ECO:0000256" key="4">
    <source>
        <dbReference type="ARBA" id="ARBA00022741"/>
    </source>
</evidence>
<dbReference type="PROSITE" id="PS00211">
    <property type="entry name" value="ABC_TRANSPORTER_1"/>
    <property type="match status" value="1"/>
</dbReference>
<dbReference type="Pfam" id="PF06472">
    <property type="entry name" value="ABC_membrane_2"/>
    <property type="match status" value="1"/>
</dbReference>
<evidence type="ECO:0000256" key="3">
    <source>
        <dbReference type="ARBA" id="ARBA00022692"/>
    </source>
</evidence>
<keyword evidence="5" id="KW-0067">ATP-binding</keyword>
<evidence type="ECO:0000259" key="11">
    <source>
        <dbReference type="PROSITE" id="PS50929"/>
    </source>
</evidence>
<sequence>MSTQTAAPLLPSALRLEETSDSGPDEEDGASDLTEAFEAHAAALEMDDVEQGNKVGIRDALRSIIQVATPFFREGGPRCWGLAICNLVFLLMETLMLIRISAVHKEIVDALVARQSARFWAYEKSFLGWILLLVLAVFLNKYAAGAFSLEWRRFLSDRLLRSYLSESQAYYRLKMHRADIDNPDQRIGQDVGSFTSSVVSFITELTKAILTILSMSGVLYMVSRNLFAAVILGSALVSGISVGVFGGPLMRMQRTILGREANLRFALVRVREHAESIAFYRGADFERVRSMDFLLRVIEVSYRRLFVSTAFHGFQTSVTAFLHFLPWLLMSEEFFEGKVQVGDIGQAAMLFNHLMYSLTLLASQLEAISSLGAQAVRVRQLQEGLSEGKRLRDSCCSPADEEHWEVEAPRPMSIELQEMPPAAARDRAAAPAGRSRQGGNVELQAMPSAPARAGQGGASGSSSGGGAAPAMHDICLRLNGITLLPPRGSDPLVSGLSLVLRDGQALMIAGPSGAGKSSILRAIGGLWSAGHGTIERCNMQDCFFAPQTPYLCMGTLRDNIAYPHSAGLGPSPESDDLIKRALRGVSVDYLAERHGLDNVVNWDDVLSGGEKQRVGFARLLLRRGVRLALLDEATSAMDVENEDRAYEALRDHVSCFASVGHRPNLDKFHTHKLALRPRKVGGCEGELQEL</sequence>
<dbReference type="InterPro" id="IPR003439">
    <property type="entry name" value="ABC_transporter-like_ATP-bd"/>
</dbReference>
<keyword evidence="4" id="KW-0547">Nucleotide-binding</keyword>
<dbReference type="PROSITE" id="PS50929">
    <property type="entry name" value="ABC_TM1F"/>
    <property type="match status" value="1"/>
</dbReference>
<dbReference type="GO" id="GO:0140359">
    <property type="term" value="F:ABC-type transporter activity"/>
    <property type="evidence" value="ECO:0007669"/>
    <property type="project" value="InterPro"/>
</dbReference>
<dbReference type="PANTHER" id="PTHR11384">
    <property type="entry name" value="ATP-BINDING CASSETTE, SUB-FAMILY D MEMBER"/>
    <property type="match status" value="1"/>
</dbReference>
<feature type="compositionally biased region" description="Acidic residues" evidence="8">
    <location>
        <begin position="19"/>
        <end position="30"/>
    </location>
</feature>
<feature type="domain" description="ABC transmembrane type-1" evidence="11">
    <location>
        <begin position="126"/>
        <end position="370"/>
    </location>
</feature>
<feature type="transmembrane region" description="Helical" evidence="9">
    <location>
        <begin position="226"/>
        <end position="249"/>
    </location>
</feature>
<dbReference type="EMBL" id="HBNR01028674">
    <property type="protein sequence ID" value="CAE4581837.1"/>
    <property type="molecule type" value="Transcribed_RNA"/>
</dbReference>
<keyword evidence="6 9" id="KW-1133">Transmembrane helix</keyword>
<keyword evidence="3 9" id="KW-0812">Transmembrane</keyword>
<gene>
    <name evidence="12" type="ORF">AMON00008_LOCUS19520</name>
</gene>
<dbReference type="GO" id="GO:0016887">
    <property type="term" value="F:ATP hydrolysis activity"/>
    <property type="evidence" value="ECO:0007669"/>
    <property type="project" value="InterPro"/>
</dbReference>
<dbReference type="SUPFAM" id="SSF52540">
    <property type="entry name" value="P-loop containing nucleoside triphosphate hydrolases"/>
    <property type="match status" value="1"/>
</dbReference>
<dbReference type="GO" id="GO:0005524">
    <property type="term" value="F:ATP binding"/>
    <property type="evidence" value="ECO:0007669"/>
    <property type="project" value="UniProtKB-KW"/>
</dbReference>
<dbReference type="InterPro" id="IPR011527">
    <property type="entry name" value="ABC1_TM_dom"/>
</dbReference>
<dbReference type="InterPro" id="IPR050835">
    <property type="entry name" value="ABC_transporter_sub-D"/>
</dbReference>
<dbReference type="InterPro" id="IPR036640">
    <property type="entry name" value="ABC1_TM_sf"/>
</dbReference>
<evidence type="ECO:0000256" key="7">
    <source>
        <dbReference type="ARBA" id="ARBA00023136"/>
    </source>
</evidence>
<proteinExistence type="inferred from homology"/>
<feature type="domain" description="ABC transporter" evidence="10">
    <location>
        <begin position="476"/>
        <end position="690"/>
    </location>
</feature>
<evidence type="ECO:0000256" key="9">
    <source>
        <dbReference type="SAM" id="Phobius"/>
    </source>
</evidence>
<dbReference type="InterPro" id="IPR003593">
    <property type="entry name" value="AAA+_ATPase"/>
</dbReference>
<evidence type="ECO:0000256" key="6">
    <source>
        <dbReference type="ARBA" id="ARBA00022989"/>
    </source>
</evidence>
<feature type="region of interest" description="Disordered" evidence="8">
    <location>
        <begin position="1"/>
        <end position="30"/>
    </location>
</feature>
<evidence type="ECO:0000256" key="8">
    <source>
        <dbReference type="SAM" id="MobiDB-lite"/>
    </source>
</evidence>
<feature type="transmembrane region" description="Helical" evidence="9">
    <location>
        <begin position="79"/>
        <end position="102"/>
    </location>
</feature>
<evidence type="ECO:0000256" key="2">
    <source>
        <dbReference type="ARBA" id="ARBA00022448"/>
    </source>
</evidence>
<evidence type="ECO:0000259" key="10">
    <source>
        <dbReference type="PROSITE" id="PS50893"/>
    </source>
</evidence>
<feature type="region of interest" description="Disordered" evidence="8">
    <location>
        <begin position="420"/>
        <end position="439"/>
    </location>
</feature>
<feature type="transmembrane region" description="Helical" evidence="9">
    <location>
        <begin position="198"/>
        <end position="220"/>
    </location>
</feature>
<keyword evidence="2" id="KW-0813">Transport</keyword>